<sequence>MAKSSFTYQNHVDYLRHLDTLKEDFENRYNEPEKYKGKCDDYDIIKNIGSGAYGAVYLVRNKNTLYYHAMKAVEKAAGIETKTVTNLIAEKHILQAIRFPFIISLDEAFKDNVYVYFIFPLMFGGELFEILQSFGSFSDDLAKFYASQVTLALEYLHYCNIIHRDVKPENILVASNGYLKLCDFGIAKVSQKKTYSLCGTPEYLAPEVISSKPYSFPVDWWALGILIYEMLSGYPPFYDSQPAKIYDKILEGHYKCPKTINTDCRQLLRSLLQVNPSKRIGSFKNGAFDIKAHPWFNGVVWNSILQQSVEPPYMPNVSLEMELDELMPTNQDILKKCSKCMFESEFSDF</sequence>
<keyword evidence="9" id="KW-1185">Reference proteome</keyword>
<dbReference type="KEGG" id="pmac:106708555"/>
<protein>
    <submittedName>
        <fullName evidence="8">cAMP-dependent protein kinase catalytic subunit</fullName>
    </submittedName>
</protein>
<dbReference type="GO" id="GO:0007476">
    <property type="term" value="P:imaginal disc-derived wing morphogenesis"/>
    <property type="evidence" value="ECO:0007669"/>
    <property type="project" value="UniProtKB-ARBA"/>
</dbReference>
<dbReference type="Proteomes" id="UP000053240">
    <property type="component" value="Unassembled WGS sequence"/>
</dbReference>
<evidence type="ECO:0000256" key="3">
    <source>
        <dbReference type="ARBA" id="ARBA00022741"/>
    </source>
</evidence>
<dbReference type="PANTHER" id="PTHR24353:SF152">
    <property type="entry name" value="UT01108P-RELATED"/>
    <property type="match status" value="1"/>
</dbReference>
<dbReference type="Gene3D" id="3.30.200.20">
    <property type="entry name" value="Phosphorylase Kinase, domain 1"/>
    <property type="match status" value="1"/>
</dbReference>
<keyword evidence="4 8" id="KW-0418">Kinase</keyword>
<keyword evidence="5" id="KW-0067">ATP-binding</keyword>
<dbReference type="GO" id="GO:0005634">
    <property type="term" value="C:nucleus"/>
    <property type="evidence" value="ECO:0007669"/>
    <property type="project" value="TreeGrafter"/>
</dbReference>
<dbReference type="EMBL" id="KQ460202">
    <property type="protein sequence ID" value="KPJ17175.1"/>
    <property type="molecule type" value="Genomic_DNA"/>
</dbReference>
<dbReference type="PROSITE" id="PS51285">
    <property type="entry name" value="AGC_KINASE_CTER"/>
    <property type="match status" value="1"/>
</dbReference>
<dbReference type="STRING" id="76193.A0A0N0PDV7"/>
<dbReference type="InterPro" id="IPR011009">
    <property type="entry name" value="Kinase-like_dom_sf"/>
</dbReference>
<evidence type="ECO:0000259" key="7">
    <source>
        <dbReference type="PROSITE" id="PS51285"/>
    </source>
</evidence>
<evidence type="ECO:0000313" key="8">
    <source>
        <dbReference type="EMBL" id="KPJ17175.1"/>
    </source>
</evidence>
<dbReference type="GO" id="GO:0005952">
    <property type="term" value="C:cAMP-dependent protein kinase complex"/>
    <property type="evidence" value="ECO:0007669"/>
    <property type="project" value="TreeGrafter"/>
</dbReference>
<dbReference type="InParanoid" id="A0A0N0PDV7"/>
<dbReference type="GO" id="GO:0005829">
    <property type="term" value="C:cytosol"/>
    <property type="evidence" value="ECO:0007669"/>
    <property type="project" value="TreeGrafter"/>
</dbReference>
<gene>
    <name evidence="8" type="ORF">RR48_03832</name>
</gene>
<dbReference type="Gene3D" id="1.10.510.10">
    <property type="entry name" value="Transferase(Phosphotransferase) domain 1"/>
    <property type="match status" value="1"/>
</dbReference>
<accession>A0A0N0PDV7</accession>
<evidence type="ECO:0000256" key="2">
    <source>
        <dbReference type="ARBA" id="ARBA00022679"/>
    </source>
</evidence>
<dbReference type="InterPro" id="IPR000961">
    <property type="entry name" value="AGC-kinase_C"/>
</dbReference>
<dbReference type="AlphaFoldDB" id="A0A0N0PDV7"/>
<evidence type="ECO:0000259" key="6">
    <source>
        <dbReference type="PROSITE" id="PS50011"/>
    </source>
</evidence>
<evidence type="ECO:0000256" key="5">
    <source>
        <dbReference type="ARBA" id="ARBA00022840"/>
    </source>
</evidence>
<dbReference type="PANTHER" id="PTHR24353">
    <property type="entry name" value="CYCLIC NUCLEOTIDE-DEPENDENT PROTEIN KINASE"/>
    <property type="match status" value="1"/>
</dbReference>
<feature type="domain" description="Protein kinase" evidence="6">
    <location>
        <begin position="42"/>
        <end position="296"/>
    </location>
</feature>
<dbReference type="GO" id="GO:0004691">
    <property type="term" value="F:cAMP-dependent protein kinase activity"/>
    <property type="evidence" value="ECO:0007669"/>
    <property type="project" value="TreeGrafter"/>
</dbReference>
<keyword evidence="1" id="KW-0723">Serine/threonine-protein kinase</keyword>
<reference evidence="8 9" key="1">
    <citation type="journal article" date="2015" name="Nat. Commun.">
        <title>Outbred genome sequencing and CRISPR/Cas9 gene editing in butterflies.</title>
        <authorList>
            <person name="Li X."/>
            <person name="Fan D."/>
            <person name="Zhang W."/>
            <person name="Liu G."/>
            <person name="Zhang L."/>
            <person name="Zhao L."/>
            <person name="Fang X."/>
            <person name="Chen L."/>
            <person name="Dong Y."/>
            <person name="Chen Y."/>
            <person name="Ding Y."/>
            <person name="Zhao R."/>
            <person name="Feng M."/>
            <person name="Zhu Y."/>
            <person name="Feng Y."/>
            <person name="Jiang X."/>
            <person name="Zhu D."/>
            <person name="Xiang H."/>
            <person name="Feng X."/>
            <person name="Li S."/>
            <person name="Wang J."/>
            <person name="Zhang G."/>
            <person name="Kronforst M.R."/>
            <person name="Wang W."/>
        </authorList>
    </citation>
    <scope>NUCLEOTIDE SEQUENCE [LARGE SCALE GENOMIC DNA]</scope>
    <source>
        <strain evidence="8">Ya'a_city_454_Pm</strain>
        <tissue evidence="8">Whole body</tissue>
    </source>
</reference>
<evidence type="ECO:0000256" key="4">
    <source>
        <dbReference type="ARBA" id="ARBA00022777"/>
    </source>
</evidence>
<proteinExistence type="predicted"/>
<dbReference type="SMART" id="SM00220">
    <property type="entry name" value="S_TKc"/>
    <property type="match status" value="1"/>
</dbReference>
<dbReference type="GO" id="GO:0005524">
    <property type="term" value="F:ATP binding"/>
    <property type="evidence" value="ECO:0007669"/>
    <property type="project" value="UniProtKB-KW"/>
</dbReference>
<dbReference type="PROSITE" id="PS00108">
    <property type="entry name" value="PROTEIN_KINASE_ST"/>
    <property type="match status" value="1"/>
</dbReference>
<keyword evidence="3" id="KW-0547">Nucleotide-binding</keyword>
<name>A0A0N0PDV7_PAPMA</name>
<feature type="domain" description="AGC-kinase C-terminal" evidence="7">
    <location>
        <begin position="297"/>
        <end position="349"/>
    </location>
</feature>
<dbReference type="InterPro" id="IPR008271">
    <property type="entry name" value="Ser/Thr_kinase_AS"/>
</dbReference>
<evidence type="ECO:0000313" key="9">
    <source>
        <dbReference type="Proteomes" id="UP000053240"/>
    </source>
</evidence>
<dbReference type="InterPro" id="IPR000719">
    <property type="entry name" value="Prot_kinase_dom"/>
</dbReference>
<dbReference type="SUPFAM" id="SSF56112">
    <property type="entry name" value="Protein kinase-like (PK-like)"/>
    <property type="match status" value="1"/>
</dbReference>
<organism evidence="8 9">
    <name type="scientific">Papilio machaon</name>
    <name type="common">Old World swallowtail butterfly</name>
    <dbReference type="NCBI Taxonomy" id="76193"/>
    <lineage>
        <taxon>Eukaryota</taxon>
        <taxon>Metazoa</taxon>
        <taxon>Ecdysozoa</taxon>
        <taxon>Arthropoda</taxon>
        <taxon>Hexapoda</taxon>
        <taxon>Insecta</taxon>
        <taxon>Pterygota</taxon>
        <taxon>Neoptera</taxon>
        <taxon>Endopterygota</taxon>
        <taxon>Lepidoptera</taxon>
        <taxon>Glossata</taxon>
        <taxon>Ditrysia</taxon>
        <taxon>Papilionoidea</taxon>
        <taxon>Papilionidae</taxon>
        <taxon>Papilioninae</taxon>
        <taxon>Papilio</taxon>
    </lineage>
</organism>
<evidence type="ECO:0000256" key="1">
    <source>
        <dbReference type="ARBA" id="ARBA00022527"/>
    </source>
</evidence>
<dbReference type="FunFam" id="1.10.510.10:FF:000005">
    <property type="entry name" value="cAMP-dependent protein kinase catalytic subunit alpha"/>
    <property type="match status" value="1"/>
</dbReference>
<dbReference type="PROSITE" id="PS50011">
    <property type="entry name" value="PROTEIN_KINASE_DOM"/>
    <property type="match status" value="1"/>
</dbReference>
<dbReference type="Pfam" id="PF00069">
    <property type="entry name" value="Pkinase"/>
    <property type="match status" value="1"/>
</dbReference>
<keyword evidence="2" id="KW-0808">Transferase</keyword>